<dbReference type="RefSeq" id="WP_130303117.1">
    <property type="nucleotide sequence ID" value="NZ_SHKO01000001.1"/>
</dbReference>
<dbReference type="AlphaFoldDB" id="A0A4Q7VPU2"/>
<evidence type="ECO:0000313" key="2">
    <source>
        <dbReference type="EMBL" id="RZT98453.1"/>
    </source>
</evidence>
<dbReference type="Gene3D" id="3.40.630.30">
    <property type="match status" value="1"/>
</dbReference>
<dbReference type="CDD" id="cd04301">
    <property type="entry name" value="NAT_SF"/>
    <property type="match status" value="1"/>
</dbReference>
<dbReference type="InterPro" id="IPR016181">
    <property type="entry name" value="Acyl_CoA_acyltransferase"/>
</dbReference>
<dbReference type="Pfam" id="PF00583">
    <property type="entry name" value="Acetyltransf_1"/>
    <property type="match status" value="1"/>
</dbReference>
<dbReference type="SUPFAM" id="SSF55729">
    <property type="entry name" value="Acyl-CoA N-acyltransferases (Nat)"/>
    <property type="match status" value="1"/>
</dbReference>
<evidence type="ECO:0000259" key="1">
    <source>
        <dbReference type="PROSITE" id="PS51186"/>
    </source>
</evidence>
<dbReference type="OrthoDB" id="9796129at2"/>
<proteinExistence type="predicted"/>
<dbReference type="EMBL" id="SHKO01000001">
    <property type="protein sequence ID" value="RZT98453.1"/>
    <property type="molecule type" value="Genomic_DNA"/>
</dbReference>
<evidence type="ECO:0000313" key="3">
    <source>
        <dbReference type="Proteomes" id="UP000293398"/>
    </source>
</evidence>
<name>A0A4Q7VPU2_9BURK</name>
<keyword evidence="3" id="KW-1185">Reference proteome</keyword>
<dbReference type="Proteomes" id="UP000293398">
    <property type="component" value="Unassembled WGS sequence"/>
</dbReference>
<comment type="caution">
    <text evidence="2">The sequence shown here is derived from an EMBL/GenBank/DDBJ whole genome shotgun (WGS) entry which is preliminary data.</text>
</comment>
<dbReference type="PROSITE" id="PS51186">
    <property type="entry name" value="GNAT"/>
    <property type="match status" value="1"/>
</dbReference>
<feature type="domain" description="N-acetyltransferase" evidence="1">
    <location>
        <begin position="11"/>
        <end position="159"/>
    </location>
</feature>
<keyword evidence="2" id="KW-0808">Transferase</keyword>
<reference evidence="2 3" key="1">
    <citation type="submission" date="2019-02" db="EMBL/GenBank/DDBJ databases">
        <title>Genomic Encyclopedia of Type Strains, Phase IV (KMG-IV): sequencing the most valuable type-strain genomes for metagenomic binning, comparative biology and taxonomic classification.</title>
        <authorList>
            <person name="Goeker M."/>
        </authorList>
    </citation>
    <scope>NUCLEOTIDE SEQUENCE [LARGE SCALE GENOMIC DNA]</scope>
    <source>
        <strain evidence="2 3">DSM 23814</strain>
    </source>
</reference>
<dbReference type="InterPro" id="IPR000182">
    <property type="entry name" value="GNAT_dom"/>
</dbReference>
<dbReference type="GO" id="GO:0016747">
    <property type="term" value="F:acyltransferase activity, transferring groups other than amino-acyl groups"/>
    <property type="evidence" value="ECO:0007669"/>
    <property type="project" value="InterPro"/>
</dbReference>
<organism evidence="2 3">
    <name type="scientific">Advenella incenata</name>
    <dbReference type="NCBI Taxonomy" id="267800"/>
    <lineage>
        <taxon>Bacteria</taxon>
        <taxon>Pseudomonadati</taxon>
        <taxon>Pseudomonadota</taxon>
        <taxon>Betaproteobacteria</taxon>
        <taxon>Burkholderiales</taxon>
        <taxon>Alcaligenaceae</taxon>
    </lineage>
</organism>
<protein>
    <submittedName>
        <fullName evidence="2">Aminoglycoside 3-N-acetyltransferase I</fullName>
    </submittedName>
</protein>
<sequence>MQRSSSKTQYLRLLPGDVALLRQLNVLFSRAFDDPVSYQSRPATDAYLMDFLAKEHVSVFVALNDGHVLGGLVAYALDKFEMARREYYIYDLAVDAGHRRQGIATALIRNLCEFAADNAGWVVYVQADRGDAPAIALYSKLGVQEQVLHFDIPVPIGKK</sequence>
<dbReference type="InterPro" id="IPR050276">
    <property type="entry name" value="MshD_Acetyltransferase"/>
</dbReference>
<accession>A0A4Q7VPU2</accession>
<dbReference type="PANTHER" id="PTHR43617">
    <property type="entry name" value="L-AMINO ACID N-ACETYLTRANSFERASE"/>
    <property type="match status" value="1"/>
</dbReference>
<gene>
    <name evidence="2" type="ORF">EV681_0230</name>
</gene>